<dbReference type="PROSITE" id="PS00678">
    <property type="entry name" value="WD_REPEATS_1"/>
    <property type="match status" value="1"/>
</dbReference>
<dbReference type="HOGENOM" id="CLU_1368525_0_0_1"/>
<dbReference type="SUPFAM" id="SSF50978">
    <property type="entry name" value="WD40 repeat-like"/>
    <property type="match status" value="1"/>
</dbReference>
<dbReference type="OrthoDB" id="273771at2759"/>
<gene>
    <name evidence="4" type="ORF">GUITHDRAFT_83503</name>
</gene>
<dbReference type="Proteomes" id="UP000011087">
    <property type="component" value="Unassembled WGS sequence"/>
</dbReference>
<dbReference type="PANTHER" id="PTHR19848">
    <property type="entry name" value="WD40 REPEAT PROTEIN"/>
    <property type="match status" value="1"/>
</dbReference>
<dbReference type="GeneID" id="17287732"/>
<dbReference type="SMART" id="SM00320">
    <property type="entry name" value="WD40"/>
    <property type="match status" value="3"/>
</dbReference>
<dbReference type="KEGG" id="gtt:GUITHDRAFT_83503"/>
<name>L1I541_GUITC</name>
<reference evidence="6" key="2">
    <citation type="submission" date="2012-11" db="EMBL/GenBank/DDBJ databases">
        <authorList>
            <person name="Kuo A."/>
            <person name="Curtis B.A."/>
            <person name="Tanifuji G."/>
            <person name="Burki F."/>
            <person name="Gruber A."/>
            <person name="Irimia M."/>
            <person name="Maruyama S."/>
            <person name="Arias M.C."/>
            <person name="Ball S.G."/>
            <person name="Gile G.H."/>
            <person name="Hirakawa Y."/>
            <person name="Hopkins J.F."/>
            <person name="Rensing S.A."/>
            <person name="Schmutz J."/>
            <person name="Symeonidi A."/>
            <person name="Elias M."/>
            <person name="Eveleigh R.J."/>
            <person name="Herman E.K."/>
            <person name="Klute M.J."/>
            <person name="Nakayama T."/>
            <person name="Obornik M."/>
            <person name="Reyes-Prieto A."/>
            <person name="Armbrust E.V."/>
            <person name="Aves S.J."/>
            <person name="Beiko R.G."/>
            <person name="Coutinho P."/>
            <person name="Dacks J.B."/>
            <person name="Durnford D.G."/>
            <person name="Fast N.M."/>
            <person name="Green B.R."/>
            <person name="Grisdale C."/>
            <person name="Hempe F."/>
            <person name="Henrissat B."/>
            <person name="Hoppner M.P."/>
            <person name="Ishida K.-I."/>
            <person name="Kim E."/>
            <person name="Koreny L."/>
            <person name="Kroth P.G."/>
            <person name="Liu Y."/>
            <person name="Malik S.-B."/>
            <person name="Maier U.G."/>
            <person name="McRose D."/>
            <person name="Mock T."/>
            <person name="Neilson J.A."/>
            <person name="Onodera N.T."/>
            <person name="Poole A.M."/>
            <person name="Pritham E.J."/>
            <person name="Richards T.A."/>
            <person name="Rocap G."/>
            <person name="Roy S.W."/>
            <person name="Sarai C."/>
            <person name="Schaack S."/>
            <person name="Shirato S."/>
            <person name="Slamovits C.H."/>
            <person name="Spencer D.F."/>
            <person name="Suzuki S."/>
            <person name="Worden A.Z."/>
            <person name="Zauner S."/>
            <person name="Barry K."/>
            <person name="Bell C."/>
            <person name="Bharti A.K."/>
            <person name="Crow J.A."/>
            <person name="Grimwood J."/>
            <person name="Kramer R."/>
            <person name="Lindquist E."/>
            <person name="Lucas S."/>
            <person name="Salamov A."/>
            <person name="McFadden G.I."/>
            <person name="Lane C.E."/>
            <person name="Keeling P.J."/>
            <person name="Gray M.W."/>
            <person name="Grigoriev I.V."/>
            <person name="Archibald J.M."/>
        </authorList>
    </citation>
    <scope>NUCLEOTIDE SEQUENCE</scope>
    <source>
        <strain evidence="6">CCMP2712</strain>
    </source>
</reference>
<reference evidence="5" key="3">
    <citation type="submission" date="2016-03" db="UniProtKB">
        <authorList>
            <consortium name="EnsemblProtists"/>
        </authorList>
    </citation>
    <scope>IDENTIFICATION</scope>
</reference>
<dbReference type="EMBL" id="JH993398">
    <property type="protein sequence ID" value="EKX31009.1"/>
    <property type="molecule type" value="Genomic_DNA"/>
</dbReference>
<keyword evidence="1 3" id="KW-0853">WD repeat</keyword>
<organism evidence="4">
    <name type="scientific">Guillardia theta (strain CCMP2712)</name>
    <name type="common">Cryptophyte</name>
    <dbReference type="NCBI Taxonomy" id="905079"/>
    <lineage>
        <taxon>Eukaryota</taxon>
        <taxon>Cryptophyceae</taxon>
        <taxon>Pyrenomonadales</taxon>
        <taxon>Geminigeraceae</taxon>
        <taxon>Guillardia</taxon>
    </lineage>
</organism>
<feature type="repeat" description="WD" evidence="3">
    <location>
        <begin position="1"/>
        <end position="32"/>
    </location>
</feature>
<dbReference type="STRING" id="905079.L1I541"/>
<sequence>MIFPHDSTFAAAGTWDSTILVWSLASGRVVRRWRAHDAAVLTLDFSRERRMLVSGSVGDEGRVKVWRSRREDLLCSSDPLGSLLLDVAWSPDGKLLVASSFTGSLFLWNFDGERMSGQRLLGEHETSVSCVKFDPMRKDVVASGGWDGEVVLWNVEKGEEEGRFRGSSTGVSNIFFASSSLVLSVDEEFNVSEHTRAASK</sequence>
<dbReference type="PROSITE" id="PS50294">
    <property type="entry name" value="WD_REPEATS_REGION"/>
    <property type="match status" value="1"/>
</dbReference>
<feature type="repeat" description="WD" evidence="3">
    <location>
        <begin position="87"/>
        <end position="118"/>
    </location>
</feature>
<dbReference type="RefSeq" id="XP_005817989.1">
    <property type="nucleotide sequence ID" value="XM_005817932.1"/>
</dbReference>
<feature type="repeat" description="WD" evidence="3">
    <location>
        <begin position="121"/>
        <end position="163"/>
    </location>
</feature>
<reference evidence="4 6" key="1">
    <citation type="journal article" date="2012" name="Nature">
        <title>Algal genomes reveal evolutionary mosaicism and the fate of nucleomorphs.</title>
        <authorList>
            <consortium name="DOE Joint Genome Institute"/>
            <person name="Curtis B.A."/>
            <person name="Tanifuji G."/>
            <person name="Burki F."/>
            <person name="Gruber A."/>
            <person name="Irimia M."/>
            <person name="Maruyama S."/>
            <person name="Arias M.C."/>
            <person name="Ball S.G."/>
            <person name="Gile G.H."/>
            <person name="Hirakawa Y."/>
            <person name="Hopkins J.F."/>
            <person name="Kuo A."/>
            <person name="Rensing S.A."/>
            <person name="Schmutz J."/>
            <person name="Symeonidi A."/>
            <person name="Elias M."/>
            <person name="Eveleigh R.J."/>
            <person name="Herman E.K."/>
            <person name="Klute M.J."/>
            <person name="Nakayama T."/>
            <person name="Obornik M."/>
            <person name="Reyes-Prieto A."/>
            <person name="Armbrust E.V."/>
            <person name="Aves S.J."/>
            <person name="Beiko R.G."/>
            <person name="Coutinho P."/>
            <person name="Dacks J.B."/>
            <person name="Durnford D.G."/>
            <person name="Fast N.M."/>
            <person name="Green B.R."/>
            <person name="Grisdale C.J."/>
            <person name="Hempel F."/>
            <person name="Henrissat B."/>
            <person name="Hoppner M.P."/>
            <person name="Ishida K."/>
            <person name="Kim E."/>
            <person name="Koreny L."/>
            <person name="Kroth P.G."/>
            <person name="Liu Y."/>
            <person name="Malik S.B."/>
            <person name="Maier U.G."/>
            <person name="McRose D."/>
            <person name="Mock T."/>
            <person name="Neilson J.A."/>
            <person name="Onodera N.T."/>
            <person name="Poole A.M."/>
            <person name="Pritham E.J."/>
            <person name="Richards T.A."/>
            <person name="Rocap G."/>
            <person name="Roy S.W."/>
            <person name="Sarai C."/>
            <person name="Schaack S."/>
            <person name="Shirato S."/>
            <person name="Slamovits C.H."/>
            <person name="Spencer D.F."/>
            <person name="Suzuki S."/>
            <person name="Worden A.Z."/>
            <person name="Zauner S."/>
            <person name="Barry K."/>
            <person name="Bell C."/>
            <person name="Bharti A.K."/>
            <person name="Crow J.A."/>
            <person name="Grimwood J."/>
            <person name="Kramer R."/>
            <person name="Lindquist E."/>
            <person name="Lucas S."/>
            <person name="Salamov A."/>
            <person name="McFadden G.I."/>
            <person name="Lane C.E."/>
            <person name="Keeling P.J."/>
            <person name="Gray M.W."/>
            <person name="Grigoriev I.V."/>
            <person name="Archibald J.M."/>
        </authorList>
    </citation>
    <scope>NUCLEOTIDE SEQUENCE</scope>
    <source>
        <strain evidence="4 6">CCMP2712</strain>
    </source>
</reference>
<protein>
    <submittedName>
        <fullName evidence="4 5">Uncharacterized protein</fullName>
    </submittedName>
</protein>
<dbReference type="eggNOG" id="KOG0266">
    <property type="taxonomic scope" value="Eukaryota"/>
</dbReference>
<dbReference type="Pfam" id="PF00400">
    <property type="entry name" value="WD40"/>
    <property type="match status" value="4"/>
</dbReference>
<evidence type="ECO:0000256" key="3">
    <source>
        <dbReference type="PROSITE-ProRule" id="PRU00221"/>
    </source>
</evidence>
<accession>L1I541</accession>
<dbReference type="InterPro" id="IPR001680">
    <property type="entry name" value="WD40_rpt"/>
</dbReference>
<dbReference type="Gene3D" id="2.130.10.10">
    <property type="entry name" value="YVTN repeat-like/Quinoprotein amine dehydrogenase"/>
    <property type="match status" value="2"/>
</dbReference>
<dbReference type="PaxDb" id="55529-EKX31009"/>
<dbReference type="InterPro" id="IPR036322">
    <property type="entry name" value="WD40_repeat_dom_sf"/>
</dbReference>
<proteinExistence type="predicted"/>
<evidence type="ECO:0000313" key="6">
    <source>
        <dbReference type="Proteomes" id="UP000011087"/>
    </source>
</evidence>
<evidence type="ECO:0000256" key="1">
    <source>
        <dbReference type="ARBA" id="ARBA00022574"/>
    </source>
</evidence>
<dbReference type="PANTHER" id="PTHR19848:SF8">
    <property type="entry name" value="F-BOX AND WD REPEAT DOMAIN CONTAINING 7"/>
    <property type="match status" value="1"/>
</dbReference>
<evidence type="ECO:0000313" key="5">
    <source>
        <dbReference type="EnsemblProtists" id="EKX31009"/>
    </source>
</evidence>
<dbReference type="InterPro" id="IPR019775">
    <property type="entry name" value="WD40_repeat_CS"/>
</dbReference>
<keyword evidence="6" id="KW-1185">Reference proteome</keyword>
<evidence type="ECO:0000313" key="4">
    <source>
        <dbReference type="EMBL" id="EKX31009.1"/>
    </source>
</evidence>
<dbReference type="AlphaFoldDB" id="L1I541"/>
<dbReference type="InterPro" id="IPR015943">
    <property type="entry name" value="WD40/YVTN_repeat-like_dom_sf"/>
</dbReference>
<dbReference type="EnsemblProtists" id="EKX31009">
    <property type="protein sequence ID" value="EKX31009"/>
    <property type="gene ID" value="GUITHDRAFT_83503"/>
</dbReference>
<evidence type="ECO:0000256" key="2">
    <source>
        <dbReference type="ARBA" id="ARBA00022737"/>
    </source>
</evidence>
<keyword evidence="2" id="KW-0677">Repeat</keyword>
<dbReference type="PROSITE" id="PS50082">
    <property type="entry name" value="WD_REPEATS_2"/>
    <property type="match status" value="3"/>
</dbReference>